<dbReference type="OrthoDB" id="73375at2"/>
<dbReference type="InterPro" id="IPR035965">
    <property type="entry name" value="PAS-like_dom_sf"/>
</dbReference>
<dbReference type="InterPro" id="IPR000700">
    <property type="entry name" value="PAS-assoc_C"/>
</dbReference>
<dbReference type="PROSITE" id="PS50113">
    <property type="entry name" value="PAC"/>
    <property type="match status" value="1"/>
</dbReference>
<gene>
    <name evidence="5" type="ORF">EMK97_14965</name>
</gene>
<feature type="domain" description="PAC" evidence="3">
    <location>
        <begin position="204"/>
        <end position="254"/>
    </location>
</feature>
<proteinExistence type="predicted"/>
<dbReference type="SMART" id="SM00086">
    <property type="entry name" value="PAC"/>
    <property type="match status" value="2"/>
</dbReference>
<dbReference type="AlphaFoldDB" id="A0A4P6P7A0"/>
<dbReference type="RefSeq" id="WP_130603547.1">
    <property type="nucleotide sequence ID" value="NZ_CP034759.1"/>
</dbReference>
<organism evidence="5 6">
    <name type="scientific">Litorilituus sediminis</name>
    <dbReference type="NCBI Taxonomy" id="718192"/>
    <lineage>
        <taxon>Bacteria</taxon>
        <taxon>Pseudomonadati</taxon>
        <taxon>Pseudomonadota</taxon>
        <taxon>Gammaproteobacteria</taxon>
        <taxon>Alteromonadales</taxon>
        <taxon>Colwelliaceae</taxon>
        <taxon>Litorilituus</taxon>
    </lineage>
</organism>
<dbReference type="InterPro" id="IPR000014">
    <property type="entry name" value="PAS"/>
</dbReference>
<dbReference type="Gene3D" id="3.30.450.20">
    <property type="entry name" value="PAS domain"/>
    <property type="match status" value="2"/>
</dbReference>
<dbReference type="InterPro" id="IPR000160">
    <property type="entry name" value="GGDEF_dom"/>
</dbReference>
<sequence>MTANDAEIEYSIYRLFEITPTPIVLSYPDGKLEYVNPALKAMLGYQDDDIYEDDVVITYLDDIHLNKKIRQQLLEKPFTPIQIEKRYQHKLGHAIYTQLNIVAQANEQGIVKRYIAQLVDLTSIKKLDAAEILLNHLVNQSNDAIYVVDPKFGQFLNCNELAHRRLGYSKDELLKLSVADIRSDIERPEHWQAFIDKIKAKGSLIIESEHVRKDGTSFPVEANISFTHHHNSDYLLSIVRDISRRKQKEREAIERSNLDPLTKLPNRRILEKKLEEMFAKAKAKQSIIAFMYVDLDNFKQINDNFGHSIGDDILVGTANRLKNCVRQSDIVTRLGGDEFLIVMSNIDKEAYVEVMAAKVLKEFASPFKVQKQMIQADASIGVSIYMNNNNDAHTLIQLADEAMYQAKKQSGSSVYYL</sequence>
<dbReference type="SMART" id="SM00091">
    <property type="entry name" value="PAS"/>
    <property type="match status" value="2"/>
</dbReference>
<dbReference type="KEGG" id="lsd:EMK97_14965"/>
<dbReference type="InterPro" id="IPR052163">
    <property type="entry name" value="DGC-Regulatory_Protein"/>
</dbReference>
<dbReference type="Pfam" id="PF13426">
    <property type="entry name" value="PAS_9"/>
    <property type="match status" value="2"/>
</dbReference>
<evidence type="ECO:0000313" key="6">
    <source>
        <dbReference type="Proteomes" id="UP000290244"/>
    </source>
</evidence>
<dbReference type="NCBIfam" id="TIGR00254">
    <property type="entry name" value="GGDEF"/>
    <property type="match status" value="1"/>
</dbReference>
<dbReference type="NCBIfam" id="TIGR00229">
    <property type="entry name" value="sensory_box"/>
    <property type="match status" value="2"/>
</dbReference>
<evidence type="ECO:0000259" key="4">
    <source>
        <dbReference type="PROSITE" id="PS50887"/>
    </source>
</evidence>
<dbReference type="SUPFAM" id="SSF55785">
    <property type="entry name" value="PYP-like sensor domain (PAS domain)"/>
    <property type="match status" value="2"/>
</dbReference>
<feature type="domain" description="PAS" evidence="2">
    <location>
        <begin position="130"/>
        <end position="174"/>
    </location>
</feature>
<accession>A0A4P6P7A0</accession>
<comment type="cofactor">
    <cofactor evidence="1">
        <name>Mg(2+)</name>
        <dbReference type="ChEBI" id="CHEBI:18420"/>
    </cofactor>
</comment>
<dbReference type="EMBL" id="CP034759">
    <property type="protein sequence ID" value="QBG36928.1"/>
    <property type="molecule type" value="Genomic_DNA"/>
</dbReference>
<dbReference type="FunFam" id="3.30.70.270:FF:000001">
    <property type="entry name" value="Diguanylate cyclase domain protein"/>
    <property type="match status" value="1"/>
</dbReference>
<protein>
    <submittedName>
        <fullName evidence="5">Sensor domain-containing diguanylate cyclase</fullName>
    </submittedName>
</protein>
<reference evidence="5 6" key="1">
    <citation type="submission" date="2018-12" db="EMBL/GenBank/DDBJ databases">
        <title>Complete genome of Litorilituus sediminis.</title>
        <authorList>
            <person name="Liu A."/>
            <person name="Rong J."/>
        </authorList>
    </citation>
    <scope>NUCLEOTIDE SEQUENCE [LARGE SCALE GENOMIC DNA]</scope>
    <source>
        <strain evidence="5 6">JCM 17549</strain>
    </source>
</reference>
<dbReference type="InterPro" id="IPR001610">
    <property type="entry name" value="PAC"/>
</dbReference>
<dbReference type="Pfam" id="PF00990">
    <property type="entry name" value="GGDEF"/>
    <property type="match status" value="1"/>
</dbReference>
<dbReference type="PROSITE" id="PS50112">
    <property type="entry name" value="PAS"/>
    <property type="match status" value="2"/>
</dbReference>
<keyword evidence="6" id="KW-1185">Reference proteome</keyword>
<name>A0A4P6P7A0_9GAMM</name>
<dbReference type="SMART" id="SM00267">
    <property type="entry name" value="GGDEF"/>
    <property type="match status" value="1"/>
</dbReference>
<evidence type="ECO:0000256" key="1">
    <source>
        <dbReference type="ARBA" id="ARBA00001946"/>
    </source>
</evidence>
<feature type="domain" description="GGDEF" evidence="4">
    <location>
        <begin position="286"/>
        <end position="417"/>
    </location>
</feature>
<dbReference type="Proteomes" id="UP000290244">
    <property type="component" value="Chromosome"/>
</dbReference>
<dbReference type="Gene3D" id="3.30.70.270">
    <property type="match status" value="1"/>
</dbReference>
<evidence type="ECO:0000259" key="3">
    <source>
        <dbReference type="PROSITE" id="PS50113"/>
    </source>
</evidence>
<dbReference type="PROSITE" id="PS50887">
    <property type="entry name" value="GGDEF"/>
    <property type="match status" value="1"/>
</dbReference>
<dbReference type="GO" id="GO:0003824">
    <property type="term" value="F:catalytic activity"/>
    <property type="evidence" value="ECO:0007669"/>
    <property type="project" value="UniProtKB-ARBA"/>
</dbReference>
<dbReference type="PANTHER" id="PTHR46663:SF3">
    <property type="entry name" value="SLL0267 PROTEIN"/>
    <property type="match status" value="1"/>
</dbReference>
<dbReference type="CDD" id="cd00130">
    <property type="entry name" value="PAS"/>
    <property type="match status" value="2"/>
</dbReference>
<dbReference type="PANTHER" id="PTHR46663">
    <property type="entry name" value="DIGUANYLATE CYCLASE DGCT-RELATED"/>
    <property type="match status" value="1"/>
</dbReference>
<dbReference type="InterPro" id="IPR043128">
    <property type="entry name" value="Rev_trsase/Diguanyl_cyclase"/>
</dbReference>
<evidence type="ECO:0000313" key="5">
    <source>
        <dbReference type="EMBL" id="QBG36928.1"/>
    </source>
</evidence>
<dbReference type="InterPro" id="IPR029787">
    <property type="entry name" value="Nucleotide_cyclase"/>
</dbReference>
<dbReference type="SUPFAM" id="SSF55073">
    <property type="entry name" value="Nucleotide cyclase"/>
    <property type="match status" value="1"/>
</dbReference>
<evidence type="ECO:0000259" key="2">
    <source>
        <dbReference type="PROSITE" id="PS50112"/>
    </source>
</evidence>
<dbReference type="CDD" id="cd01949">
    <property type="entry name" value="GGDEF"/>
    <property type="match status" value="1"/>
</dbReference>
<feature type="domain" description="PAS" evidence="2">
    <location>
        <begin position="8"/>
        <end position="60"/>
    </location>
</feature>